<accession>A0AC35TP19</accession>
<evidence type="ECO:0000313" key="2">
    <source>
        <dbReference type="WBParaSite" id="RSKR_0000251800.1"/>
    </source>
</evidence>
<reference evidence="2" key="1">
    <citation type="submission" date="2016-11" db="UniProtKB">
        <authorList>
            <consortium name="WormBaseParasite"/>
        </authorList>
    </citation>
    <scope>IDENTIFICATION</scope>
    <source>
        <strain evidence="2">KR3021</strain>
    </source>
</reference>
<sequence>MKSKSINVILTILLVQALLFDCINAEQTVGVRGRLMCGTSALANTKIKLWNKHKIGSDQQLASVSTDAKGNFEVTGRVTNSILPNIVLKAYHDCSDGKPCQRKVYFGVPNKYVTKTDLVSKWFDLGTINMQIQFPDEERSCIN</sequence>
<evidence type="ECO:0000313" key="1">
    <source>
        <dbReference type="Proteomes" id="UP000095286"/>
    </source>
</evidence>
<dbReference type="WBParaSite" id="RSKR_0000251800.1">
    <property type="protein sequence ID" value="RSKR_0000251800.1"/>
    <property type="gene ID" value="RSKR_0000251800"/>
</dbReference>
<organism evidence="1 2">
    <name type="scientific">Rhabditophanes sp. KR3021</name>
    <dbReference type="NCBI Taxonomy" id="114890"/>
    <lineage>
        <taxon>Eukaryota</taxon>
        <taxon>Metazoa</taxon>
        <taxon>Ecdysozoa</taxon>
        <taxon>Nematoda</taxon>
        <taxon>Chromadorea</taxon>
        <taxon>Rhabditida</taxon>
        <taxon>Tylenchina</taxon>
        <taxon>Panagrolaimomorpha</taxon>
        <taxon>Strongyloidoidea</taxon>
        <taxon>Alloionematidae</taxon>
        <taxon>Rhabditophanes</taxon>
    </lineage>
</organism>
<proteinExistence type="predicted"/>
<dbReference type="Proteomes" id="UP000095286">
    <property type="component" value="Unplaced"/>
</dbReference>
<protein>
    <submittedName>
        <fullName evidence="2">Transthyretin-like family protein</fullName>
    </submittedName>
</protein>
<name>A0AC35TP19_9BILA</name>